<dbReference type="PANTHER" id="PTHR10889:SF3">
    <property type="entry name" value="DEOXYRIBOSE-PHOSPHATE ALDOLASE"/>
    <property type="match status" value="1"/>
</dbReference>
<dbReference type="GO" id="GO:0016052">
    <property type="term" value="P:carbohydrate catabolic process"/>
    <property type="evidence" value="ECO:0007669"/>
    <property type="project" value="TreeGrafter"/>
</dbReference>
<reference evidence="10" key="2">
    <citation type="submission" date="2015-06" db="UniProtKB">
        <authorList>
            <consortium name="EnsemblMetazoa"/>
        </authorList>
    </citation>
    <scope>IDENTIFICATION</scope>
</reference>
<name>T1KTX2_TETUR</name>
<dbReference type="GO" id="GO:0004139">
    <property type="term" value="F:deoxyribose-phosphate aldolase activity"/>
    <property type="evidence" value="ECO:0007669"/>
    <property type="project" value="UniProtKB-EC"/>
</dbReference>
<dbReference type="Pfam" id="PF01791">
    <property type="entry name" value="DeoC"/>
    <property type="match status" value="1"/>
</dbReference>
<evidence type="ECO:0000313" key="11">
    <source>
        <dbReference type="Proteomes" id="UP000015104"/>
    </source>
</evidence>
<sequence>MTLSINQPMNFDEIWFDNVSINSHAINRSCESLERQIKCLDTDQKIEALLKTIRVIDLTTLAGDDTYVNVQRLCYRGLNPLTEPLLKRLESCGFCDENLTVGAICVYPSRIKDCHESFKMIKPSKDPLKIASVVTGFPSGQYGLDTRLSEIGYARNCGADEVDTVIDRSLALNGDWKKVYEEVKQMRLKASTMKLKVILEVGELGSLANVYKASWAAMLAGADFIKTSTGKVSVNATLPVGFVMTRAIYEFYSTTGVKVGFKPAGGLRTDQDCFKWLKLIENELGDEWLSPNLFRIGASSLLNQVEKSLFKLVFGREPASWELSL</sequence>
<dbReference type="EMBL" id="CAEY01000548">
    <property type="status" value="NOT_ANNOTATED_CDS"/>
    <property type="molecule type" value="Genomic_DNA"/>
</dbReference>
<dbReference type="UniPathway" id="UPA00002">
    <property type="reaction ID" value="UER00468"/>
</dbReference>
<proteinExistence type="inferred from homology"/>
<dbReference type="GO" id="GO:0009264">
    <property type="term" value="P:deoxyribonucleotide catabolic process"/>
    <property type="evidence" value="ECO:0007669"/>
    <property type="project" value="InterPro"/>
</dbReference>
<dbReference type="InterPro" id="IPR013785">
    <property type="entry name" value="Aldolase_TIM"/>
</dbReference>
<dbReference type="KEGG" id="tut:107367214"/>
<keyword evidence="4" id="KW-0456">Lyase</keyword>
<feature type="active site" description="Schiff-base intermediate with acetaldehyde" evidence="9">
    <location>
        <position position="226"/>
    </location>
</feature>
<dbReference type="InterPro" id="IPR002915">
    <property type="entry name" value="DeoC/FbaB/LacD_aldolase"/>
</dbReference>
<protein>
    <recommendedName>
        <fullName evidence="3">deoxyribose-phosphate aldolase</fullName>
        <ecNumber evidence="3">4.1.2.4</ecNumber>
    </recommendedName>
    <alternativeName>
        <fullName evidence="7">2-deoxy-D-ribose 5-phosphate aldolase</fullName>
    </alternativeName>
    <alternativeName>
        <fullName evidence="6">Phosphodeoxyriboaldolase</fullName>
    </alternativeName>
</protein>
<dbReference type="Gene3D" id="3.20.20.70">
    <property type="entry name" value="Aldolase class I"/>
    <property type="match status" value="1"/>
</dbReference>
<dbReference type="OrthoDB" id="70823at2759"/>
<dbReference type="PANTHER" id="PTHR10889">
    <property type="entry name" value="DEOXYRIBOSE-PHOSPHATE ALDOLASE"/>
    <property type="match status" value="1"/>
</dbReference>
<reference evidence="11" key="1">
    <citation type="submission" date="2011-08" db="EMBL/GenBank/DDBJ databases">
        <authorList>
            <person name="Rombauts S."/>
        </authorList>
    </citation>
    <scope>NUCLEOTIDE SEQUENCE</scope>
    <source>
        <strain evidence="11">London</strain>
    </source>
</reference>
<dbReference type="Proteomes" id="UP000015104">
    <property type="component" value="Unassembled WGS sequence"/>
</dbReference>
<evidence type="ECO:0000256" key="3">
    <source>
        <dbReference type="ARBA" id="ARBA00012515"/>
    </source>
</evidence>
<dbReference type="CDD" id="cd00959">
    <property type="entry name" value="DeoC"/>
    <property type="match status" value="1"/>
</dbReference>
<keyword evidence="5 9" id="KW-0704">Schiff base</keyword>
<comment type="similarity">
    <text evidence="2">Belongs to the DeoC/FbaB aldolase family. DeoC type 2 subfamily.</text>
</comment>
<dbReference type="SMART" id="SM01133">
    <property type="entry name" value="DeoC"/>
    <property type="match status" value="1"/>
</dbReference>
<accession>T1KTX2</accession>
<dbReference type="SUPFAM" id="SSF51569">
    <property type="entry name" value="Aldolase"/>
    <property type="match status" value="1"/>
</dbReference>
<dbReference type="AlphaFoldDB" id="T1KTX2"/>
<dbReference type="GO" id="GO:0005737">
    <property type="term" value="C:cytoplasm"/>
    <property type="evidence" value="ECO:0007669"/>
    <property type="project" value="InterPro"/>
</dbReference>
<evidence type="ECO:0000256" key="7">
    <source>
        <dbReference type="ARBA" id="ARBA00032755"/>
    </source>
</evidence>
<evidence type="ECO:0000256" key="4">
    <source>
        <dbReference type="ARBA" id="ARBA00023239"/>
    </source>
</evidence>
<evidence type="ECO:0000256" key="5">
    <source>
        <dbReference type="ARBA" id="ARBA00023270"/>
    </source>
</evidence>
<evidence type="ECO:0000256" key="6">
    <source>
        <dbReference type="ARBA" id="ARBA00031814"/>
    </source>
</evidence>
<dbReference type="GO" id="GO:0046386">
    <property type="term" value="P:deoxyribose phosphate catabolic process"/>
    <property type="evidence" value="ECO:0007669"/>
    <property type="project" value="UniProtKB-UniPathway"/>
</dbReference>
<organism evidence="10 11">
    <name type="scientific">Tetranychus urticae</name>
    <name type="common">Two-spotted spider mite</name>
    <dbReference type="NCBI Taxonomy" id="32264"/>
    <lineage>
        <taxon>Eukaryota</taxon>
        <taxon>Metazoa</taxon>
        <taxon>Ecdysozoa</taxon>
        <taxon>Arthropoda</taxon>
        <taxon>Chelicerata</taxon>
        <taxon>Arachnida</taxon>
        <taxon>Acari</taxon>
        <taxon>Acariformes</taxon>
        <taxon>Trombidiformes</taxon>
        <taxon>Prostigmata</taxon>
        <taxon>Eleutherengona</taxon>
        <taxon>Raphignathae</taxon>
        <taxon>Tetranychoidea</taxon>
        <taxon>Tetranychidae</taxon>
        <taxon>Tetranychus</taxon>
    </lineage>
</organism>
<keyword evidence="11" id="KW-1185">Reference proteome</keyword>
<evidence type="ECO:0000313" key="10">
    <source>
        <dbReference type="EnsemblMetazoa" id="tetur21g01320.1"/>
    </source>
</evidence>
<gene>
    <name evidence="10" type="primary">107367214</name>
</gene>
<dbReference type="EC" id="4.1.2.4" evidence="3"/>
<dbReference type="HOGENOM" id="CLU_053595_3_0_1"/>
<comment type="catalytic activity">
    <reaction evidence="8">
        <text>2-deoxy-D-ribose 5-phosphate = D-glyceraldehyde 3-phosphate + acetaldehyde</text>
        <dbReference type="Rhea" id="RHEA:12821"/>
        <dbReference type="ChEBI" id="CHEBI:15343"/>
        <dbReference type="ChEBI" id="CHEBI:59776"/>
        <dbReference type="ChEBI" id="CHEBI:62877"/>
        <dbReference type="EC" id="4.1.2.4"/>
    </reaction>
</comment>
<evidence type="ECO:0000256" key="8">
    <source>
        <dbReference type="ARBA" id="ARBA00048791"/>
    </source>
</evidence>
<dbReference type="EnsemblMetazoa" id="tetur21g01320.1">
    <property type="protein sequence ID" value="tetur21g01320.1"/>
    <property type="gene ID" value="tetur21g01320"/>
</dbReference>
<evidence type="ECO:0000256" key="2">
    <source>
        <dbReference type="ARBA" id="ARBA00009473"/>
    </source>
</evidence>
<feature type="active site" description="Proton donor/acceptor" evidence="9">
    <location>
        <position position="262"/>
    </location>
</feature>
<evidence type="ECO:0000256" key="1">
    <source>
        <dbReference type="ARBA" id="ARBA00004816"/>
    </source>
</evidence>
<comment type="pathway">
    <text evidence="1">Carbohydrate degradation; 2-deoxy-D-ribose 1-phosphate degradation; D-glyceraldehyde 3-phosphate and acetaldehyde from 2-deoxy-alpha-D-ribose 1-phosphate: step 2/2.</text>
</comment>
<dbReference type="InterPro" id="IPR011343">
    <property type="entry name" value="DeoC"/>
</dbReference>
<dbReference type="eggNOG" id="KOG3981">
    <property type="taxonomic scope" value="Eukaryota"/>
</dbReference>
<dbReference type="STRING" id="32264.T1KTX2"/>
<dbReference type="PIRSF" id="PIRSF001357">
    <property type="entry name" value="DeoC"/>
    <property type="match status" value="1"/>
</dbReference>
<evidence type="ECO:0000256" key="9">
    <source>
        <dbReference type="PIRSR" id="PIRSR001357-50"/>
    </source>
</evidence>